<dbReference type="Pfam" id="PF23793">
    <property type="entry name" value="LysC"/>
    <property type="match status" value="1"/>
</dbReference>
<dbReference type="Proteomes" id="UP000222868">
    <property type="component" value="Segment"/>
</dbReference>
<reference evidence="1 2" key="1">
    <citation type="submission" date="2016-12" db="EMBL/GenBank/DDBJ databases">
        <title>Isolation, Whole Genome Sequencing Analysis of a Novel Lytic Bacteriophage RS-PII-1 infecting Ralstonia solanacearum.</title>
        <authorList>
            <person name="Su J."/>
            <person name="Liu J."/>
            <person name="Yu H."/>
            <person name="Guo Z."/>
            <person name="Sun H."/>
            <person name="Fan G."/>
            <person name="Gu G."/>
            <person name="Wang G."/>
        </authorList>
    </citation>
    <scope>NUCLEOTIDE SEQUENCE [LARGE SCALE GENOMIC DNA]</scope>
</reference>
<dbReference type="InterPro" id="IPR058979">
    <property type="entry name" value="LysC-like"/>
</dbReference>
<evidence type="ECO:0000313" key="2">
    <source>
        <dbReference type="Proteomes" id="UP000222868"/>
    </source>
</evidence>
<organism evidence="1 2">
    <name type="scientific">Ralstonia phage RS-PII-1</name>
    <dbReference type="NCBI Taxonomy" id="1932892"/>
    <lineage>
        <taxon>Viruses</taxon>
        <taxon>Duplodnaviria</taxon>
        <taxon>Heunggongvirae</taxon>
        <taxon>Uroviricota</taxon>
        <taxon>Caudoviricetes</taxon>
        <taxon>Autographivirales</taxon>
        <taxon>Autonotataviridae</taxon>
        <taxon>Sukuvirus</taxon>
        <taxon>Sukuvirus RSPII1</taxon>
    </lineage>
</organism>
<accession>A0A1L7DQA3</accession>
<evidence type="ECO:0000313" key="1">
    <source>
        <dbReference type="EMBL" id="APU00290.1"/>
    </source>
</evidence>
<keyword evidence="2" id="KW-1185">Reference proteome</keyword>
<dbReference type="EMBL" id="KY316062">
    <property type="protein sequence ID" value="APU00290.1"/>
    <property type="molecule type" value="Genomic_DNA"/>
</dbReference>
<proteinExistence type="predicted"/>
<sequence>MPVRLLPPDELLADCPEPAPPAERTNAGLAGSVLDYRRALALCNTDKAALRAWAKGEP</sequence>
<protein>
    <submittedName>
        <fullName evidence="1">Uncharacterized protein</fullName>
    </submittedName>
</protein>
<dbReference type="KEGG" id="vg:54978992"/>
<dbReference type="GeneID" id="54978992"/>
<dbReference type="RefSeq" id="YP_009788858.1">
    <property type="nucleotide sequence ID" value="NC_047804.1"/>
</dbReference>
<name>A0A1L7DQA3_9CAUD</name>